<dbReference type="SUPFAM" id="SSF54171">
    <property type="entry name" value="DNA-binding domain"/>
    <property type="match status" value="1"/>
</dbReference>
<gene>
    <name evidence="9" type="ORF">CCACVL1_16957</name>
</gene>
<dbReference type="InterPro" id="IPR044808">
    <property type="entry name" value="ERF_plant"/>
</dbReference>
<evidence type="ECO:0000256" key="3">
    <source>
        <dbReference type="ARBA" id="ARBA00023125"/>
    </source>
</evidence>
<evidence type="ECO:0000256" key="6">
    <source>
        <dbReference type="ARBA" id="ARBA00024343"/>
    </source>
</evidence>
<dbReference type="OMA" id="ADFHQLM"/>
<evidence type="ECO:0000256" key="7">
    <source>
        <dbReference type="SAM" id="MobiDB-lite"/>
    </source>
</evidence>
<evidence type="ECO:0000256" key="2">
    <source>
        <dbReference type="ARBA" id="ARBA00023015"/>
    </source>
</evidence>
<dbReference type="SMART" id="SM00380">
    <property type="entry name" value="AP2"/>
    <property type="match status" value="1"/>
</dbReference>
<dbReference type="PANTHER" id="PTHR31190">
    <property type="entry name" value="DNA-BINDING DOMAIN"/>
    <property type="match status" value="1"/>
</dbReference>
<comment type="subcellular location">
    <subcellularLocation>
        <location evidence="1">Nucleus</location>
    </subcellularLocation>
</comment>
<keyword evidence="2" id="KW-0805">Transcription regulation</keyword>
<keyword evidence="3" id="KW-0238">DNA-binding</keyword>
<dbReference type="AlphaFoldDB" id="A0A1R3HUU9"/>
<dbReference type="CDD" id="cd00018">
    <property type="entry name" value="AP2"/>
    <property type="match status" value="1"/>
</dbReference>
<protein>
    <recommendedName>
        <fullName evidence="8">AP2/ERF domain-containing protein</fullName>
    </recommendedName>
</protein>
<name>A0A1R3HUU9_COCAP</name>
<dbReference type="STRING" id="210143.A0A1R3HUU9"/>
<dbReference type="InterPro" id="IPR036955">
    <property type="entry name" value="AP2/ERF_dom_sf"/>
</dbReference>
<dbReference type="PRINTS" id="PR00367">
    <property type="entry name" value="ETHRSPELEMNT"/>
</dbReference>
<feature type="region of interest" description="Disordered" evidence="7">
    <location>
        <begin position="118"/>
        <end position="137"/>
    </location>
</feature>
<dbReference type="OrthoDB" id="642765at2759"/>
<keyword evidence="4" id="KW-0804">Transcription</keyword>
<dbReference type="Gramene" id="OMO74078">
    <property type="protein sequence ID" value="OMO74078"/>
    <property type="gene ID" value="CCACVL1_16957"/>
</dbReference>
<dbReference type="InterPro" id="IPR001471">
    <property type="entry name" value="AP2/ERF_dom"/>
</dbReference>
<feature type="region of interest" description="Disordered" evidence="7">
    <location>
        <begin position="1"/>
        <end position="26"/>
    </location>
</feature>
<reference evidence="9 10" key="1">
    <citation type="submission" date="2013-09" db="EMBL/GenBank/DDBJ databases">
        <title>Corchorus capsularis genome sequencing.</title>
        <authorList>
            <person name="Alam M."/>
            <person name="Haque M.S."/>
            <person name="Islam M.S."/>
            <person name="Emdad E.M."/>
            <person name="Islam M.M."/>
            <person name="Ahmed B."/>
            <person name="Halim A."/>
            <person name="Hossen Q.M.M."/>
            <person name="Hossain M.Z."/>
            <person name="Ahmed R."/>
            <person name="Khan M.M."/>
            <person name="Islam R."/>
            <person name="Rashid M.M."/>
            <person name="Khan S.A."/>
            <person name="Rahman M.S."/>
            <person name="Alam M."/>
        </authorList>
    </citation>
    <scope>NUCLEOTIDE SEQUENCE [LARGE SCALE GENOMIC DNA]</scope>
    <source>
        <strain evidence="10">cv. CVL-1</strain>
        <tissue evidence="9">Whole seedling</tissue>
    </source>
</reference>
<sequence>MQWSMKRQRLCPAPPSMTPPPPSELPHRLSREQEINVMVSALKNVINGSTPAATSASFAFDFPFHLGASGAAASSSSTVTAGFNTNFGNMVLQPSEVMDKCHVCKHVDCLGCNLFPPSQQEEKKASTSRNTTTGKTKRVKKNYRGVRQRPWGKWAAEIRDPRRATRVWLGTFNTAEEAARAYDKAAIDFRGPRAKLNFPFPDNVSNNATLTTTTTTTTTPAAATIPAPAPVTATKSNAVMSDQETSSSLNLQQQSTEMGFGTDFLDGMSDDDIQKWIEELGGDSSDSATTMGNAYSS</sequence>
<evidence type="ECO:0000259" key="8">
    <source>
        <dbReference type="PROSITE" id="PS51032"/>
    </source>
</evidence>
<comment type="similarity">
    <text evidence="6">Belongs to the AP2/ERF transcription factor family. ERF subfamily.</text>
</comment>
<feature type="domain" description="AP2/ERF" evidence="8">
    <location>
        <begin position="142"/>
        <end position="199"/>
    </location>
</feature>
<dbReference type="Gene3D" id="3.30.730.10">
    <property type="entry name" value="AP2/ERF domain"/>
    <property type="match status" value="1"/>
</dbReference>
<evidence type="ECO:0000256" key="1">
    <source>
        <dbReference type="ARBA" id="ARBA00004123"/>
    </source>
</evidence>
<dbReference type="PANTHER" id="PTHR31190:SF181">
    <property type="entry name" value="OS02G0764700 PROTEIN"/>
    <property type="match status" value="1"/>
</dbReference>
<dbReference type="Proteomes" id="UP000188268">
    <property type="component" value="Unassembled WGS sequence"/>
</dbReference>
<comment type="caution">
    <text evidence="9">The sequence shown here is derived from an EMBL/GenBank/DDBJ whole genome shotgun (WGS) entry which is preliminary data.</text>
</comment>
<evidence type="ECO:0000256" key="5">
    <source>
        <dbReference type="ARBA" id="ARBA00023242"/>
    </source>
</evidence>
<dbReference type="GO" id="GO:0003677">
    <property type="term" value="F:DNA binding"/>
    <property type="evidence" value="ECO:0007669"/>
    <property type="project" value="UniProtKB-KW"/>
</dbReference>
<dbReference type="GO" id="GO:0009873">
    <property type="term" value="P:ethylene-activated signaling pathway"/>
    <property type="evidence" value="ECO:0007669"/>
    <property type="project" value="InterPro"/>
</dbReference>
<dbReference type="Pfam" id="PF00847">
    <property type="entry name" value="AP2"/>
    <property type="match status" value="1"/>
</dbReference>
<accession>A0A1R3HUU9</accession>
<feature type="compositionally biased region" description="Pro residues" evidence="7">
    <location>
        <begin position="12"/>
        <end position="24"/>
    </location>
</feature>
<evidence type="ECO:0000313" key="9">
    <source>
        <dbReference type="EMBL" id="OMO74078.1"/>
    </source>
</evidence>
<organism evidence="9 10">
    <name type="scientific">Corchorus capsularis</name>
    <name type="common">Jute</name>
    <dbReference type="NCBI Taxonomy" id="210143"/>
    <lineage>
        <taxon>Eukaryota</taxon>
        <taxon>Viridiplantae</taxon>
        <taxon>Streptophyta</taxon>
        <taxon>Embryophyta</taxon>
        <taxon>Tracheophyta</taxon>
        <taxon>Spermatophyta</taxon>
        <taxon>Magnoliopsida</taxon>
        <taxon>eudicotyledons</taxon>
        <taxon>Gunneridae</taxon>
        <taxon>Pentapetalae</taxon>
        <taxon>rosids</taxon>
        <taxon>malvids</taxon>
        <taxon>Malvales</taxon>
        <taxon>Malvaceae</taxon>
        <taxon>Grewioideae</taxon>
        <taxon>Apeibeae</taxon>
        <taxon>Corchorus</taxon>
    </lineage>
</organism>
<evidence type="ECO:0000313" key="10">
    <source>
        <dbReference type="Proteomes" id="UP000188268"/>
    </source>
</evidence>
<dbReference type="GO" id="GO:0003700">
    <property type="term" value="F:DNA-binding transcription factor activity"/>
    <property type="evidence" value="ECO:0007669"/>
    <property type="project" value="InterPro"/>
</dbReference>
<dbReference type="FunFam" id="3.30.730.10:FF:000001">
    <property type="entry name" value="Ethylene-responsive transcription factor 2"/>
    <property type="match status" value="1"/>
</dbReference>
<dbReference type="PROSITE" id="PS51032">
    <property type="entry name" value="AP2_ERF"/>
    <property type="match status" value="1"/>
</dbReference>
<evidence type="ECO:0000256" key="4">
    <source>
        <dbReference type="ARBA" id="ARBA00023163"/>
    </source>
</evidence>
<keyword evidence="10" id="KW-1185">Reference proteome</keyword>
<proteinExistence type="inferred from homology"/>
<keyword evidence="5" id="KW-0539">Nucleus</keyword>
<dbReference type="InterPro" id="IPR016177">
    <property type="entry name" value="DNA-bd_dom_sf"/>
</dbReference>
<dbReference type="GO" id="GO:0005634">
    <property type="term" value="C:nucleus"/>
    <property type="evidence" value="ECO:0007669"/>
    <property type="project" value="UniProtKB-SubCell"/>
</dbReference>
<dbReference type="EMBL" id="AWWV01011139">
    <property type="protein sequence ID" value="OMO74078.1"/>
    <property type="molecule type" value="Genomic_DNA"/>
</dbReference>